<evidence type="ECO:0000313" key="2">
    <source>
        <dbReference type="EMBL" id="EEN83182.1"/>
    </source>
</evidence>
<evidence type="ECO:0000313" key="3">
    <source>
        <dbReference type="Proteomes" id="UP000004295"/>
    </source>
</evidence>
<feature type="chain" id="PRO_5002927916" description="DUF4876 domain-containing protein" evidence="1">
    <location>
        <begin position="20"/>
        <end position="411"/>
    </location>
</feature>
<reference evidence="2 3" key="1">
    <citation type="submission" date="2009-04" db="EMBL/GenBank/DDBJ databases">
        <authorList>
            <person name="Sebastian Y."/>
            <person name="Madupu R."/>
            <person name="Durkin A.S."/>
            <person name="Torralba M."/>
            <person name="Methe B."/>
            <person name="Sutton G.G."/>
            <person name="Strausberg R.L."/>
            <person name="Nelson K.E."/>
        </authorList>
    </citation>
    <scope>NUCLEOTIDE SEQUENCE [LARGE SCALE GENOMIC DNA]</scope>
    <source>
        <strain evidence="3">ATCC 35406 / BCRC 14492 / JCM 8526 / NCTC 13058 / HG 370</strain>
    </source>
</reference>
<comment type="caution">
    <text evidence="2">The sequence shown here is derived from an EMBL/GenBank/DDBJ whole genome shotgun (WGS) entry which is preliminary data.</text>
</comment>
<feature type="signal peptide" evidence="1">
    <location>
        <begin position="1"/>
        <end position="19"/>
    </location>
</feature>
<dbReference type="GeneID" id="93366442"/>
<dbReference type="Pfam" id="PF16215">
    <property type="entry name" value="DUF4876"/>
    <property type="match status" value="1"/>
</dbReference>
<organism evidence="2 3">
    <name type="scientific">Porphyromonas endodontalis (strain ATCC 35406 / DSM 24491 / JCM 8526 / CCUG 16442 / BCRC 14492 / NCTC 13058 / HG 370)</name>
    <name type="common">Bacteroides endodontalis</name>
    <dbReference type="NCBI Taxonomy" id="553175"/>
    <lineage>
        <taxon>Bacteria</taxon>
        <taxon>Pseudomonadati</taxon>
        <taxon>Bacteroidota</taxon>
        <taxon>Bacteroidia</taxon>
        <taxon>Bacteroidales</taxon>
        <taxon>Porphyromonadaceae</taxon>
        <taxon>Porphyromonas</taxon>
    </lineage>
</organism>
<dbReference type="STRING" id="553175.POREN0001_1100"/>
<keyword evidence="3" id="KW-1185">Reference proteome</keyword>
<protein>
    <recommendedName>
        <fullName evidence="4">DUF4876 domain-containing protein</fullName>
    </recommendedName>
</protein>
<dbReference type="InterPro" id="IPR032627">
    <property type="entry name" value="DUF4876"/>
</dbReference>
<dbReference type="AlphaFoldDB" id="C3J9F6"/>
<proteinExistence type="predicted"/>
<evidence type="ECO:0008006" key="4">
    <source>
        <dbReference type="Google" id="ProtNLM"/>
    </source>
</evidence>
<name>C3J9F6_POREA</name>
<dbReference type="EMBL" id="ACNN01000012">
    <property type="protein sequence ID" value="EEN83182.1"/>
    <property type="molecule type" value="Genomic_DNA"/>
</dbReference>
<dbReference type="Proteomes" id="UP000004295">
    <property type="component" value="Unassembled WGS sequence"/>
</dbReference>
<dbReference type="eggNOG" id="ENOG502Z9BC">
    <property type="taxonomic scope" value="Bacteria"/>
</dbReference>
<gene>
    <name evidence="2" type="ORF">POREN0001_1100</name>
</gene>
<keyword evidence="1" id="KW-0732">Signal</keyword>
<sequence length="411" mass="45972">MKKTILFSLLALCLFAVSACQQESPKNQSKVTLSPSLKDFNTPYRLVELTVTFKEVNTGKSYEAKQQNGKVMIDLPFGLYNINAIGTITYAVDGKEKRASVVATRPNETINSPESNITLDLLFSEQPDPGEGDIRSLVIAEIFPSGTLTPNGDKYIGDQYFRIYNNSDKVVYADSLLILESSFNTILVQDIEPKLTETCFPVQAVYMIPGNGKDVPVQPGGYLTICDQAANHKSINKNSIDLSNADFEWYDETPANSRVKDVDNPAKNLEKIYCYTRTIWSLHDRGGSSYAIAKMNTSKEDYLAKYKAKYIWKVQMPDGTIKNVDKETYFVPTDWVIDGVNLSILSLDKWLVMPTALDRGFTYISTIDRDPQRYGKSVLRKTGAMKNGIQQLVDTNNSTEDFAPQSKATLL</sequence>
<dbReference type="RefSeq" id="WP_004332776.1">
    <property type="nucleotide sequence ID" value="NZ_ACNN01000012.1"/>
</dbReference>
<evidence type="ECO:0000256" key="1">
    <source>
        <dbReference type="SAM" id="SignalP"/>
    </source>
</evidence>
<dbReference type="PROSITE" id="PS51257">
    <property type="entry name" value="PROKAR_LIPOPROTEIN"/>
    <property type="match status" value="1"/>
</dbReference>
<accession>C3J9F6</accession>